<feature type="domain" description="TonB-dependent receptor plug" evidence="1">
    <location>
        <begin position="157"/>
        <end position="223"/>
    </location>
</feature>
<dbReference type="InterPro" id="IPR039426">
    <property type="entry name" value="TonB-dep_rcpt-like"/>
</dbReference>
<proteinExistence type="predicted"/>
<dbReference type="EMBL" id="BARS01040924">
    <property type="protein sequence ID" value="GAG40606.1"/>
    <property type="molecule type" value="Genomic_DNA"/>
</dbReference>
<dbReference type="AlphaFoldDB" id="X0YVH2"/>
<dbReference type="Gene3D" id="2.170.130.10">
    <property type="entry name" value="TonB-dependent receptor, plug domain"/>
    <property type="match status" value="1"/>
</dbReference>
<dbReference type="PANTHER" id="PTHR30069">
    <property type="entry name" value="TONB-DEPENDENT OUTER MEMBRANE RECEPTOR"/>
    <property type="match status" value="1"/>
</dbReference>
<sequence length="238" mass="24791">MNTRALAISLVVVLLAAGFGTAQTTRGDIQGGVVDDAGVALPGVTVSLESDDLIGTPNTVTDANGAFKFLVLPPGTYAATFSLAGFQIQQQPNIKVGIDSTVRFSVTMVPAFSDEILVSAGSPLVNTTDTTVGIELSHDFYMDLPMARNYSAVASVTPGAQDDLSGQTFYGSTGAENAYYIDGANTTEIERGQQGMDLNFEFIDEVQVKAGAYSAEYGHATGGLINVITKSGGNEFHG</sequence>
<dbReference type="PANTHER" id="PTHR30069:SF46">
    <property type="entry name" value="OAR PROTEIN"/>
    <property type="match status" value="1"/>
</dbReference>
<name>X0YVH2_9ZZZZ</name>
<dbReference type="SUPFAM" id="SSF49464">
    <property type="entry name" value="Carboxypeptidase regulatory domain-like"/>
    <property type="match status" value="1"/>
</dbReference>
<protein>
    <recommendedName>
        <fullName evidence="1">TonB-dependent receptor plug domain-containing protein</fullName>
    </recommendedName>
</protein>
<gene>
    <name evidence="2" type="ORF">S01H1_62314</name>
</gene>
<dbReference type="Pfam" id="PF13620">
    <property type="entry name" value="CarboxypepD_reg"/>
    <property type="match status" value="1"/>
</dbReference>
<reference evidence="2" key="1">
    <citation type="journal article" date="2014" name="Front. Microbiol.">
        <title>High frequency of phylogenetically diverse reductive dehalogenase-homologous genes in deep subseafloor sedimentary metagenomes.</title>
        <authorList>
            <person name="Kawai M."/>
            <person name="Futagami T."/>
            <person name="Toyoda A."/>
            <person name="Takaki Y."/>
            <person name="Nishi S."/>
            <person name="Hori S."/>
            <person name="Arai W."/>
            <person name="Tsubouchi T."/>
            <person name="Morono Y."/>
            <person name="Uchiyama I."/>
            <person name="Ito T."/>
            <person name="Fujiyama A."/>
            <person name="Inagaki F."/>
            <person name="Takami H."/>
        </authorList>
    </citation>
    <scope>NUCLEOTIDE SEQUENCE</scope>
    <source>
        <strain evidence="2">Expedition CK06-06</strain>
    </source>
</reference>
<dbReference type="GO" id="GO:0044718">
    <property type="term" value="P:siderophore transmembrane transport"/>
    <property type="evidence" value="ECO:0007669"/>
    <property type="project" value="TreeGrafter"/>
</dbReference>
<comment type="caution">
    <text evidence="2">The sequence shown here is derived from an EMBL/GenBank/DDBJ whole genome shotgun (WGS) entry which is preliminary data.</text>
</comment>
<dbReference type="GO" id="GO:0009279">
    <property type="term" value="C:cell outer membrane"/>
    <property type="evidence" value="ECO:0007669"/>
    <property type="project" value="TreeGrafter"/>
</dbReference>
<dbReference type="PROSITE" id="PS52016">
    <property type="entry name" value="TONB_DEPENDENT_REC_3"/>
    <property type="match status" value="1"/>
</dbReference>
<accession>X0YVH2</accession>
<dbReference type="GO" id="GO:0015344">
    <property type="term" value="F:siderophore uptake transmembrane transporter activity"/>
    <property type="evidence" value="ECO:0007669"/>
    <property type="project" value="TreeGrafter"/>
</dbReference>
<dbReference type="SUPFAM" id="SSF56935">
    <property type="entry name" value="Porins"/>
    <property type="match status" value="1"/>
</dbReference>
<dbReference type="InterPro" id="IPR037066">
    <property type="entry name" value="Plug_dom_sf"/>
</dbReference>
<dbReference type="InterPro" id="IPR008969">
    <property type="entry name" value="CarboxyPept-like_regulatory"/>
</dbReference>
<evidence type="ECO:0000259" key="1">
    <source>
        <dbReference type="Pfam" id="PF07715"/>
    </source>
</evidence>
<dbReference type="InterPro" id="IPR012910">
    <property type="entry name" value="Plug_dom"/>
</dbReference>
<feature type="non-terminal residue" evidence="2">
    <location>
        <position position="238"/>
    </location>
</feature>
<evidence type="ECO:0000313" key="2">
    <source>
        <dbReference type="EMBL" id="GAG40606.1"/>
    </source>
</evidence>
<organism evidence="2">
    <name type="scientific">marine sediment metagenome</name>
    <dbReference type="NCBI Taxonomy" id="412755"/>
    <lineage>
        <taxon>unclassified sequences</taxon>
        <taxon>metagenomes</taxon>
        <taxon>ecological metagenomes</taxon>
    </lineage>
</organism>
<dbReference type="Gene3D" id="2.60.40.1120">
    <property type="entry name" value="Carboxypeptidase-like, regulatory domain"/>
    <property type="match status" value="1"/>
</dbReference>
<dbReference type="Pfam" id="PF07715">
    <property type="entry name" value="Plug"/>
    <property type="match status" value="1"/>
</dbReference>